<dbReference type="Gene3D" id="1.25.10.10">
    <property type="entry name" value="Leucine-rich Repeat Variant"/>
    <property type="match status" value="1"/>
</dbReference>
<evidence type="ECO:0000256" key="1">
    <source>
        <dbReference type="SAM" id="Coils"/>
    </source>
</evidence>
<evidence type="ECO:0000259" key="2">
    <source>
        <dbReference type="Pfam" id="PF21044"/>
    </source>
</evidence>
<feature type="domain" description="CIP2A N-terminal" evidence="2">
    <location>
        <begin position="18"/>
        <end position="270"/>
    </location>
</feature>
<evidence type="ECO:0000313" key="3">
    <source>
        <dbReference type="EMBL" id="CAD7430871.1"/>
    </source>
</evidence>
<name>A0A7R9ED20_9NEOP</name>
<dbReference type="EMBL" id="OB794688">
    <property type="protein sequence ID" value="CAD7430871.1"/>
    <property type="molecule type" value="Genomic_DNA"/>
</dbReference>
<proteinExistence type="predicted"/>
<protein>
    <recommendedName>
        <fullName evidence="2">CIP2A N-terminal domain-containing protein</fullName>
    </recommendedName>
</protein>
<organism evidence="3">
    <name type="scientific">Timema monikensis</name>
    <dbReference type="NCBI Taxonomy" id="170555"/>
    <lineage>
        <taxon>Eukaryota</taxon>
        <taxon>Metazoa</taxon>
        <taxon>Ecdysozoa</taxon>
        <taxon>Arthropoda</taxon>
        <taxon>Hexapoda</taxon>
        <taxon>Insecta</taxon>
        <taxon>Pterygota</taxon>
        <taxon>Neoptera</taxon>
        <taxon>Polyneoptera</taxon>
        <taxon>Phasmatodea</taxon>
        <taxon>Timematodea</taxon>
        <taxon>Timematoidea</taxon>
        <taxon>Timematidae</taxon>
        <taxon>Timema</taxon>
    </lineage>
</organism>
<keyword evidence="1" id="KW-0175">Coiled coil</keyword>
<feature type="coiled-coil region" evidence="1">
    <location>
        <begin position="736"/>
        <end position="868"/>
    </location>
</feature>
<dbReference type="SUPFAM" id="SSF48371">
    <property type="entry name" value="ARM repeat"/>
    <property type="match status" value="2"/>
</dbReference>
<dbReference type="InterPro" id="IPR042510">
    <property type="entry name" value="CIP2A"/>
</dbReference>
<dbReference type="PANTHER" id="PTHR23161">
    <property type="entry name" value="PROTEIN CIP2A"/>
    <property type="match status" value="1"/>
</dbReference>
<dbReference type="AlphaFoldDB" id="A0A7R9ED20"/>
<dbReference type="PANTHER" id="PTHR23161:SF2">
    <property type="entry name" value="PROTEIN CIP2A"/>
    <property type="match status" value="1"/>
</dbReference>
<accession>A0A7R9ED20</accession>
<dbReference type="InterPro" id="IPR016024">
    <property type="entry name" value="ARM-type_fold"/>
</dbReference>
<dbReference type="InterPro" id="IPR011989">
    <property type="entry name" value="ARM-like"/>
</dbReference>
<sequence length="884" mass="99283">MTPGVTSDLSIFDPGSSIAAEFYVSLHELMAGLESRSGLMWSAISTLHHACRNPSARVALIHTYKYTPILTKLLGSHLIQEKRLRVLQLLQELTYGIRISWQEAHLPQLITTLTQWIEGNEKDVVGLALGVLVNLCYKNLPAVYTLMRSVDSKQFLRTILKLQGDNINTRVQVCKLLIILEHISGEIPDSEILNFVNMTYSTLGNAFKSLDVYHLKHVVDFFLDVQTNTHSRSVLLKYEKYVGDTSRLLELVNSSSEPECVSVLFEFLESLVMLQVPGLSSIYPDIVKEAMNWIPTNMACTKSLQLICTIAMETRKQACGSQEALWLRVLEQLDHGLSRLLLILDTGGDENFPVDADTRTRLTSLIQLLQEMSKTSSLKQKILDAVSTQVIQKVFQPLLCTEVKSGDNFFQSEVTALYVHSLDLMSDLASHDAQWLNLYSGLLQHKQVQMVLAVALYTGSETIKKKVLFLTSTVGFPSESISSLAKSLCDLEPLVLIPSSGSSKSTTLFGEYNSASAHDMTPLFSLAQEGCLDQFIAKLQEMAENNKISDISTSAVMELYEYKLASMSHSERALQSSLEAANTHSTHLQHRLAQLTAEISRRQQLLFHTQQCLEGLNPRCLTGNVLPISLQLPVCVLMERILSTLLNMPSCIPSFKLCLVRNQVSGNNLGGIDWGYSHLSRKMNVCNCEKLNSQLETTVQPSLSGRKTFVVPSTCLYGHSFVLIGCREDKNKQLVIGNLTATIESLRKNLDEKKEELLESQQSNEELKKKNEEAIKEIQILETNNKESTSKISELNKMLSKMEDRINKRERVIEEKDTEISKQSKNIEAFTAEVSNLNMFAKAQERRLNEKDAELNSVRVKLNELQRMRDVIFEISAGHKKVDK</sequence>
<dbReference type="Pfam" id="PF21044">
    <property type="entry name" value="CIP2A_N"/>
    <property type="match status" value="1"/>
</dbReference>
<reference evidence="3" key="1">
    <citation type="submission" date="2020-11" db="EMBL/GenBank/DDBJ databases">
        <authorList>
            <person name="Tran Van P."/>
        </authorList>
    </citation>
    <scope>NUCLEOTIDE SEQUENCE</scope>
</reference>
<dbReference type="InterPro" id="IPR048701">
    <property type="entry name" value="CIP2A_N"/>
</dbReference>
<gene>
    <name evidence="3" type="ORF">TMSB3V08_LOCUS7620</name>
</gene>